<evidence type="ECO:0000313" key="2">
    <source>
        <dbReference type="Proteomes" id="UP001143981"/>
    </source>
</evidence>
<dbReference type="EMBL" id="JANBOI010002611">
    <property type="protein sequence ID" value="KAJ1720782.1"/>
    <property type="molecule type" value="Genomic_DNA"/>
</dbReference>
<name>A0A9W7XYN1_9FUNG</name>
<evidence type="ECO:0000313" key="1">
    <source>
        <dbReference type="EMBL" id="KAJ1720782.1"/>
    </source>
</evidence>
<comment type="caution">
    <text evidence="1">The sequence shown here is derived from an EMBL/GenBank/DDBJ whole genome shotgun (WGS) entry which is preliminary data.</text>
</comment>
<dbReference type="GO" id="GO:0035145">
    <property type="term" value="C:exon-exon junction complex"/>
    <property type="evidence" value="ECO:0007669"/>
    <property type="project" value="TreeGrafter"/>
</dbReference>
<dbReference type="OrthoDB" id="27832at2759"/>
<keyword evidence="2" id="KW-1185">Reference proteome</keyword>
<dbReference type="InterPro" id="IPR039762">
    <property type="entry name" value="Nmd2/UPF2"/>
</dbReference>
<proteinExistence type="predicted"/>
<gene>
    <name evidence="1" type="primary">NMD2_2</name>
    <name evidence="1" type="ORF">LPJ61_006121</name>
</gene>
<dbReference type="GO" id="GO:0000184">
    <property type="term" value="P:nuclear-transcribed mRNA catabolic process, nonsense-mediated decay"/>
    <property type="evidence" value="ECO:0007669"/>
    <property type="project" value="InterPro"/>
</dbReference>
<dbReference type="Gene3D" id="1.25.40.180">
    <property type="match status" value="1"/>
</dbReference>
<sequence length="418" mass="44999">MDESTLKRHERLQGLQRANVDAWRGLAPALDATGLDANIKKHTGFIKRCRANMGPDGAAQLLREVKLLKLEKYVSEIVPAVLEGLQKCKTSSEFSAAIDVLSALHARFPIQFTVPLVCQALKQLPPPIIATLAAMPPEQRERDEQARLSRQRPVLRAVSEMYLAGLLWGLDAQPGGAGGVDLAAALTLSRSGPSGGASANGKHSAKAKEVVQQPGHCVLVGVLQNLLLGDREHHLSIILATTFAKALRADLALGDGEIADSCACNIAAASALDDGQAPVVSADACRRIRALLHSYLDSAIERQRTLHRGLVRMRESQEERLFNRGVVHAEAKAKLERHTKALEKLSDSVGLLCEALGLAPPQMEDPASAKDQLGIVFDGPSVPGGDESSKGGQWEDDEERMFYTSLLDLRSKIPPAML</sequence>
<feature type="non-terminal residue" evidence="1">
    <location>
        <position position="418"/>
    </location>
</feature>
<dbReference type="AlphaFoldDB" id="A0A9W7XYN1"/>
<reference evidence="1" key="1">
    <citation type="submission" date="2022-07" db="EMBL/GenBank/DDBJ databases">
        <title>Phylogenomic reconstructions and comparative analyses of Kickxellomycotina fungi.</title>
        <authorList>
            <person name="Reynolds N.K."/>
            <person name="Stajich J.E."/>
            <person name="Barry K."/>
            <person name="Grigoriev I.V."/>
            <person name="Crous P."/>
            <person name="Smith M.E."/>
        </authorList>
    </citation>
    <scope>NUCLEOTIDE SEQUENCE</scope>
    <source>
        <strain evidence="1">BCRC 34381</strain>
    </source>
</reference>
<dbReference type="PANTHER" id="PTHR12839">
    <property type="entry name" value="NONSENSE-MEDIATED MRNA DECAY PROTEIN 2 UP-FRAMESHIFT SUPPRESSOR 2"/>
    <property type="match status" value="1"/>
</dbReference>
<dbReference type="PANTHER" id="PTHR12839:SF7">
    <property type="entry name" value="REGULATOR OF NONSENSE TRANSCRIPTS 2"/>
    <property type="match status" value="1"/>
</dbReference>
<dbReference type="Proteomes" id="UP001143981">
    <property type="component" value="Unassembled WGS sequence"/>
</dbReference>
<dbReference type="GO" id="GO:0005737">
    <property type="term" value="C:cytoplasm"/>
    <property type="evidence" value="ECO:0007669"/>
    <property type="project" value="TreeGrafter"/>
</dbReference>
<accession>A0A9W7XYN1</accession>
<organism evidence="1 2">
    <name type="scientific">Coemansia biformis</name>
    <dbReference type="NCBI Taxonomy" id="1286918"/>
    <lineage>
        <taxon>Eukaryota</taxon>
        <taxon>Fungi</taxon>
        <taxon>Fungi incertae sedis</taxon>
        <taxon>Zoopagomycota</taxon>
        <taxon>Kickxellomycotina</taxon>
        <taxon>Kickxellomycetes</taxon>
        <taxon>Kickxellales</taxon>
        <taxon>Kickxellaceae</taxon>
        <taxon>Coemansia</taxon>
    </lineage>
</organism>
<protein>
    <submittedName>
        <fullName evidence="1">mRNA decay protein</fullName>
    </submittedName>
</protein>